<dbReference type="Proteomes" id="UP000314294">
    <property type="component" value="Unassembled WGS sequence"/>
</dbReference>
<gene>
    <name evidence="2" type="ORF">EYF80_049192</name>
</gene>
<dbReference type="EMBL" id="SRLO01001171">
    <property type="protein sequence ID" value="TNN40653.1"/>
    <property type="molecule type" value="Genomic_DNA"/>
</dbReference>
<organism evidence="2 3">
    <name type="scientific">Liparis tanakae</name>
    <name type="common">Tanaka's snailfish</name>
    <dbReference type="NCBI Taxonomy" id="230148"/>
    <lineage>
        <taxon>Eukaryota</taxon>
        <taxon>Metazoa</taxon>
        <taxon>Chordata</taxon>
        <taxon>Craniata</taxon>
        <taxon>Vertebrata</taxon>
        <taxon>Euteleostomi</taxon>
        <taxon>Actinopterygii</taxon>
        <taxon>Neopterygii</taxon>
        <taxon>Teleostei</taxon>
        <taxon>Neoteleostei</taxon>
        <taxon>Acanthomorphata</taxon>
        <taxon>Eupercaria</taxon>
        <taxon>Perciformes</taxon>
        <taxon>Cottioidei</taxon>
        <taxon>Cottales</taxon>
        <taxon>Liparidae</taxon>
        <taxon>Liparis</taxon>
    </lineage>
</organism>
<sequence>MKTKELRPSGSTPLHSSNIDFLPRRRRRRPPGQEALKGSFARALDILDGQYFAVVLQEEVGSVVQIVTPIVSSRRPTSAQKDLVVVLVPGQPSQELWPPHLVRVGRTSYLRQLREAHAVHQTLALCYYWHVTLSRGPRNSCLKNNCETFYRAPL</sequence>
<comment type="caution">
    <text evidence="2">The sequence shown here is derived from an EMBL/GenBank/DDBJ whole genome shotgun (WGS) entry which is preliminary data.</text>
</comment>
<keyword evidence="3" id="KW-1185">Reference proteome</keyword>
<dbReference type="AlphaFoldDB" id="A0A4Z2FIP8"/>
<name>A0A4Z2FIP8_9TELE</name>
<feature type="region of interest" description="Disordered" evidence="1">
    <location>
        <begin position="1"/>
        <end position="33"/>
    </location>
</feature>
<accession>A0A4Z2FIP8</accession>
<evidence type="ECO:0000313" key="2">
    <source>
        <dbReference type="EMBL" id="TNN40653.1"/>
    </source>
</evidence>
<evidence type="ECO:0000256" key="1">
    <source>
        <dbReference type="SAM" id="MobiDB-lite"/>
    </source>
</evidence>
<feature type="compositionally biased region" description="Polar residues" evidence="1">
    <location>
        <begin position="9"/>
        <end position="19"/>
    </location>
</feature>
<reference evidence="2 3" key="1">
    <citation type="submission" date="2019-03" db="EMBL/GenBank/DDBJ databases">
        <title>First draft genome of Liparis tanakae, snailfish: a comprehensive survey of snailfish specific genes.</title>
        <authorList>
            <person name="Kim W."/>
            <person name="Song I."/>
            <person name="Jeong J.-H."/>
            <person name="Kim D."/>
            <person name="Kim S."/>
            <person name="Ryu S."/>
            <person name="Song J.Y."/>
            <person name="Lee S.K."/>
        </authorList>
    </citation>
    <scope>NUCLEOTIDE SEQUENCE [LARGE SCALE GENOMIC DNA]</scope>
    <source>
        <tissue evidence="2">Muscle</tissue>
    </source>
</reference>
<protein>
    <submittedName>
        <fullName evidence="2">Uncharacterized protein</fullName>
    </submittedName>
</protein>
<evidence type="ECO:0000313" key="3">
    <source>
        <dbReference type="Proteomes" id="UP000314294"/>
    </source>
</evidence>
<proteinExistence type="predicted"/>